<evidence type="ECO:0000256" key="1">
    <source>
        <dbReference type="SAM" id="MobiDB-lite"/>
    </source>
</evidence>
<gene>
    <name evidence="2" type="ORF">DPMN_036594</name>
</gene>
<evidence type="ECO:0000313" key="2">
    <source>
        <dbReference type="EMBL" id="KAH3873360.1"/>
    </source>
</evidence>
<feature type="compositionally biased region" description="Basic and acidic residues" evidence="1">
    <location>
        <begin position="35"/>
        <end position="47"/>
    </location>
</feature>
<sequence>MENEDDNSFLEIELNNSPDIDGSISELFMPKKLESRNETKSNVEKKTSHTILTSNEIAEHKREVELRKNEKRKRNKTDCKEK</sequence>
<name>A0A9D4RP07_DREPO</name>
<accession>A0A9D4RP07</accession>
<evidence type="ECO:0000313" key="3">
    <source>
        <dbReference type="Proteomes" id="UP000828390"/>
    </source>
</evidence>
<dbReference type="AlphaFoldDB" id="A0A9D4RP07"/>
<feature type="compositionally biased region" description="Basic and acidic residues" evidence="1">
    <location>
        <begin position="57"/>
        <end position="68"/>
    </location>
</feature>
<reference evidence="2" key="2">
    <citation type="submission" date="2020-11" db="EMBL/GenBank/DDBJ databases">
        <authorList>
            <person name="McCartney M.A."/>
            <person name="Auch B."/>
            <person name="Kono T."/>
            <person name="Mallez S."/>
            <person name="Becker A."/>
            <person name="Gohl D.M."/>
            <person name="Silverstein K.A.T."/>
            <person name="Koren S."/>
            <person name="Bechman K.B."/>
            <person name="Herman A."/>
            <person name="Abrahante J.E."/>
            <person name="Garbe J."/>
        </authorList>
    </citation>
    <scope>NUCLEOTIDE SEQUENCE</scope>
    <source>
        <strain evidence="2">Duluth1</strain>
        <tissue evidence="2">Whole animal</tissue>
    </source>
</reference>
<comment type="caution">
    <text evidence="2">The sequence shown here is derived from an EMBL/GenBank/DDBJ whole genome shotgun (WGS) entry which is preliminary data.</text>
</comment>
<organism evidence="2 3">
    <name type="scientific">Dreissena polymorpha</name>
    <name type="common">Zebra mussel</name>
    <name type="synonym">Mytilus polymorpha</name>
    <dbReference type="NCBI Taxonomy" id="45954"/>
    <lineage>
        <taxon>Eukaryota</taxon>
        <taxon>Metazoa</taxon>
        <taxon>Spiralia</taxon>
        <taxon>Lophotrochozoa</taxon>
        <taxon>Mollusca</taxon>
        <taxon>Bivalvia</taxon>
        <taxon>Autobranchia</taxon>
        <taxon>Heteroconchia</taxon>
        <taxon>Euheterodonta</taxon>
        <taxon>Imparidentia</taxon>
        <taxon>Neoheterodontei</taxon>
        <taxon>Myida</taxon>
        <taxon>Dreissenoidea</taxon>
        <taxon>Dreissenidae</taxon>
        <taxon>Dreissena</taxon>
    </lineage>
</organism>
<dbReference type="EMBL" id="JAIWYP010000002">
    <property type="protein sequence ID" value="KAH3873360.1"/>
    <property type="molecule type" value="Genomic_DNA"/>
</dbReference>
<feature type="region of interest" description="Disordered" evidence="1">
    <location>
        <begin position="35"/>
        <end position="82"/>
    </location>
</feature>
<reference evidence="2" key="1">
    <citation type="journal article" date="2019" name="bioRxiv">
        <title>The Genome of the Zebra Mussel, Dreissena polymorpha: A Resource for Invasive Species Research.</title>
        <authorList>
            <person name="McCartney M.A."/>
            <person name="Auch B."/>
            <person name="Kono T."/>
            <person name="Mallez S."/>
            <person name="Zhang Y."/>
            <person name="Obille A."/>
            <person name="Becker A."/>
            <person name="Abrahante J.E."/>
            <person name="Garbe J."/>
            <person name="Badalamenti J.P."/>
            <person name="Herman A."/>
            <person name="Mangelson H."/>
            <person name="Liachko I."/>
            <person name="Sullivan S."/>
            <person name="Sone E.D."/>
            <person name="Koren S."/>
            <person name="Silverstein K.A.T."/>
            <person name="Beckman K.B."/>
            <person name="Gohl D.M."/>
        </authorList>
    </citation>
    <scope>NUCLEOTIDE SEQUENCE</scope>
    <source>
        <strain evidence="2">Duluth1</strain>
        <tissue evidence="2">Whole animal</tissue>
    </source>
</reference>
<protein>
    <submittedName>
        <fullName evidence="2">Uncharacterized protein</fullName>
    </submittedName>
</protein>
<dbReference type="Proteomes" id="UP000828390">
    <property type="component" value="Unassembled WGS sequence"/>
</dbReference>
<proteinExistence type="predicted"/>
<keyword evidence="3" id="KW-1185">Reference proteome</keyword>